<comment type="similarity">
    <text evidence="2">Belongs to the ABC-4 integral membrane protein family. LolC/E subfamily.</text>
</comment>
<feature type="domain" description="MacB-like periplasmic core" evidence="9">
    <location>
        <begin position="480"/>
        <end position="687"/>
    </location>
</feature>
<evidence type="ECO:0000259" key="8">
    <source>
        <dbReference type="Pfam" id="PF02687"/>
    </source>
</evidence>
<dbReference type="InterPro" id="IPR025857">
    <property type="entry name" value="MacB_PCD"/>
</dbReference>
<feature type="transmembrane region" description="Helical" evidence="7">
    <location>
        <begin position="303"/>
        <end position="336"/>
    </location>
</feature>
<dbReference type="InterPro" id="IPR051447">
    <property type="entry name" value="Lipoprotein-release_system"/>
</dbReference>
<keyword evidence="11" id="KW-1185">Reference proteome</keyword>
<keyword evidence="3" id="KW-1003">Cell membrane</keyword>
<evidence type="ECO:0000256" key="1">
    <source>
        <dbReference type="ARBA" id="ARBA00004651"/>
    </source>
</evidence>
<evidence type="ECO:0000256" key="4">
    <source>
        <dbReference type="ARBA" id="ARBA00022692"/>
    </source>
</evidence>
<evidence type="ECO:0000256" key="5">
    <source>
        <dbReference type="ARBA" id="ARBA00022989"/>
    </source>
</evidence>
<protein>
    <submittedName>
        <fullName evidence="10">FtsX-like permease family protein</fullName>
    </submittedName>
</protein>
<feature type="domain" description="MacB-like periplasmic core" evidence="9">
    <location>
        <begin position="21"/>
        <end position="231"/>
    </location>
</feature>
<feature type="transmembrane region" description="Helical" evidence="7">
    <location>
        <begin position="356"/>
        <end position="380"/>
    </location>
</feature>
<dbReference type="GO" id="GO:0044874">
    <property type="term" value="P:lipoprotein localization to outer membrane"/>
    <property type="evidence" value="ECO:0007669"/>
    <property type="project" value="TreeGrafter"/>
</dbReference>
<evidence type="ECO:0000256" key="7">
    <source>
        <dbReference type="SAM" id="Phobius"/>
    </source>
</evidence>
<feature type="transmembrane region" description="Helical" evidence="7">
    <location>
        <begin position="426"/>
        <end position="446"/>
    </location>
</feature>
<proteinExistence type="inferred from homology"/>
<reference evidence="10 11" key="1">
    <citation type="submission" date="2019-10" db="EMBL/GenBank/DDBJ databases">
        <title>Genomic analysis of Raineyella sp. CBA3103.</title>
        <authorList>
            <person name="Roh S.W."/>
        </authorList>
    </citation>
    <scope>NUCLEOTIDE SEQUENCE [LARGE SCALE GENOMIC DNA]</scope>
    <source>
        <strain evidence="10 11">CBA3103</strain>
    </source>
</reference>
<feature type="transmembrane region" description="Helical" evidence="7">
    <location>
        <begin position="401"/>
        <end position="420"/>
    </location>
</feature>
<gene>
    <name evidence="10" type="ORF">Rai3103_08050</name>
</gene>
<evidence type="ECO:0000256" key="6">
    <source>
        <dbReference type="ARBA" id="ARBA00023136"/>
    </source>
</evidence>
<evidence type="ECO:0000313" key="11">
    <source>
        <dbReference type="Proteomes" id="UP000386847"/>
    </source>
</evidence>
<keyword evidence="6 7" id="KW-0472">Membrane</keyword>
<dbReference type="KEGG" id="rain:Rai3103_08050"/>
<keyword evidence="4 7" id="KW-0812">Transmembrane</keyword>
<evidence type="ECO:0000313" key="10">
    <source>
        <dbReference type="EMBL" id="QGF23629.1"/>
    </source>
</evidence>
<feature type="transmembrane region" description="Helical" evidence="7">
    <location>
        <begin position="716"/>
        <end position="743"/>
    </location>
</feature>
<comment type="subcellular location">
    <subcellularLocation>
        <location evidence="1">Cell membrane</location>
        <topology evidence="1">Multi-pass membrane protein</topology>
    </subcellularLocation>
</comment>
<evidence type="ECO:0000256" key="3">
    <source>
        <dbReference type="ARBA" id="ARBA00022475"/>
    </source>
</evidence>
<feature type="transmembrane region" description="Helical" evidence="7">
    <location>
        <begin position="21"/>
        <end position="46"/>
    </location>
</feature>
<dbReference type="EMBL" id="CP045725">
    <property type="protein sequence ID" value="QGF23629.1"/>
    <property type="molecule type" value="Genomic_DNA"/>
</dbReference>
<dbReference type="GO" id="GO:0098797">
    <property type="term" value="C:plasma membrane protein complex"/>
    <property type="evidence" value="ECO:0007669"/>
    <property type="project" value="TreeGrafter"/>
</dbReference>
<feature type="domain" description="ABC3 transporter permease C-terminal" evidence="8">
    <location>
        <begin position="261"/>
        <end position="384"/>
    </location>
</feature>
<feature type="transmembrane region" description="Helical" evidence="7">
    <location>
        <begin position="806"/>
        <end position="828"/>
    </location>
</feature>
<organism evidence="10 11">
    <name type="scientific">Raineyella fluvialis</name>
    <dbReference type="NCBI Taxonomy" id="2662261"/>
    <lineage>
        <taxon>Bacteria</taxon>
        <taxon>Bacillati</taxon>
        <taxon>Actinomycetota</taxon>
        <taxon>Actinomycetes</taxon>
        <taxon>Propionibacteriales</taxon>
        <taxon>Propionibacteriaceae</taxon>
        <taxon>Raineyella</taxon>
    </lineage>
</organism>
<sequence>MSTTVTWTLAWRYLRGRGLRSALTTLAVALSVMLIFGLGGVVPTLVDAFTRSLLSASGKIDLTVTQTLAQPFAPSVVDKVGRVPGIALATGEVEQSAPLPVRRDIPTGQQVSSVTVVGIDPAVSGRIRDLGLASGRALTTTDGDVAVLSADLAGRLGLGLGSPLVLPSPVGSTRFTVVGLLTAATVPGQETVYVPIGAAQTLFGLGAKITTVQASLQPDANRSAVEDAVRTAVGPDYTVGGLSSNSSLLASIQVSRYAFTLFGLFALATAGFIILNSFRTVVAERRRDIGMLRAIGARRRTITGILLVESLLQGVLGTLLGMVLGYLMAAGLFAVMAPMVESVVHLRIGPVRFEPATYAEAIVLGIGLTVLAAIIPARAAGKVTPMEALRPQTEEVYRRGAGVRGWIGVGVLVVSLFCLVTRDASLVGLGSVLFLVGLALVIPAVVHPLARAAGSAVELAYAREGAIARSNLQRNPGRSANTVSAVMLGLASIVAMVTVVQSIFAGFTGYIDRSLSADYLVIPNSIVLGQGNVAAGPKLAADIAHTAGIGPVSTLRLARAKLNGHDVQVIGIDPATYPEVANFEWTAGSTDAALAQLGSGRWLISNGIFAGQSGLTSGQAVTLDTPNGPRVYYVAGVGNDYLNAKLATIYVSQDQLARDFDVTDDLLVMANRKPSADPATVTAAVQRIVDGYPGFKLYESAQWRDLQLSIFNQTYVIFYGLIAALAVPSLLALLNTLAISVLARTRELGMLRAVGATRRQIKRMVVAESLLLSVIGTVFGVAAGLWLGYALVEAMRMIGWPMPWTFPWGGVLLTVVVGIVFGVLAALIPARSAARLDVVAALHHE</sequence>
<feature type="domain" description="ABC3 transporter permease C-terminal" evidence="8">
    <location>
        <begin position="722"/>
        <end position="836"/>
    </location>
</feature>
<dbReference type="InterPro" id="IPR003838">
    <property type="entry name" value="ABC3_permease_C"/>
</dbReference>
<accession>A0A5Q2FA01</accession>
<dbReference type="PANTHER" id="PTHR30489:SF0">
    <property type="entry name" value="LIPOPROTEIN-RELEASING SYSTEM TRANSMEMBRANE PROTEIN LOLE"/>
    <property type="match status" value="1"/>
</dbReference>
<feature type="transmembrane region" description="Helical" evidence="7">
    <location>
        <begin position="483"/>
        <end position="507"/>
    </location>
</feature>
<evidence type="ECO:0000256" key="2">
    <source>
        <dbReference type="ARBA" id="ARBA00005236"/>
    </source>
</evidence>
<dbReference type="Pfam" id="PF12704">
    <property type="entry name" value="MacB_PCD"/>
    <property type="match status" value="2"/>
</dbReference>
<name>A0A5Q2FA01_9ACTN</name>
<evidence type="ECO:0000259" key="9">
    <source>
        <dbReference type="Pfam" id="PF12704"/>
    </source>
</evidence>
<dbReference type="RefSeq" id="WP_153572159.1">
    <property type="nucleotide sequence ID" value="NZ_CP045725.1"/>
</dbReference>
<dbReference type="PANTHER" id="PTHR30489">
    <property type="entry name" value="LIPOPROTEIN-RELEASING SYSTEM TRANSMEMBRANE PROTEIN LOLE"/>
    <property type="match status" value="1"/>
</dbReference>
<dbReference type="Pfam" id="PF02687">
    <property type="entry name" value="FtsX"/>
    <property type="match status" value="2"/>
</dbReference>
<feature type="transmembrane region" description="Helical" evidence="7">
    <location>
        <begin position="257"/>
        <end position="282"/>
    </location>
</feature>
<dbReference type="Proteomes" id="UP000386847">
    <property type="component" value="Chromosome"/>
</dbReference>
<feature type="transmembrane region" description="Helical" evidence="7">
    <location>
        <begin position="764"/>
        <end position="786"/>
    </location>
</feature>
<keyword evidence="5 7" id="KW-1133">Transmembrane helix</keyword>
<dbReference type="AlphaFoldDB" id="A0A5Q2FA01"/>